<dbReference type="Pfam" id="PF14214">
    <property type="entry name" value="Helitron_like_N"/>
    <property type="match status" value="1"/>
</dbReference>
<dbReference type="GO" id="GO:0005524">
    <property type="term" value="F:ATP binding"/>
    <property type="evidence" value="ECO:0007669"/>
    <property type="project" value="UniProtKB-KW"/>
</dbReference>
<accession>A0A4C1XTP2</accession>
<protein>
    <recommendedName>
        <fullName evidence="1">ATP-dependent DNA helicase</fullName>
        <ecNumber evidence="1">5.6.2.3</ecNumber>
    </recommendedName>
</protein>
<dbReference type="GO" id="GO:0043139">
    <property type="term" value="F:5'-3' DNA helicase activity"/>
    <property type="evidence" value="ECO:0007669"/>
    <property type="project" value="UniProtKB-EC"/>
</dbReference>
<organism evidence="4 5">
    <name type="scientific">Eumeta variegata</name>
    <name type="common">Bagworm moth</name>
    <name type="synonym">Eumeta japonica</name>
    <dbReference type="NCBI Taxonomy" id="151549"/>
    <lineage>
        <taxon>Eukaryota</taxon>
        <taxon>Metazoa</taxon>
        <taxon>Ecdysozoa</taxon>
        <taxon>Arthropoda</taxon>
        <taxon>Hexapoda</taxon>
        <taxon>Insecta</taxon>
        <taxon>Pterygota</taxon>
        <taxon>Neoptera</taxon>
        <taxon>Endopterygota</taxon>
        <taxon>Lepidoptera</taxon>
        <taxon>Glossata</taxon>
        <taxon>Ditrysia</taxon>
        <taxon>Tineoidea</taxon>
        <taxon>Psychidae</taxon>
        <taxon>Oiketicinae</taxon>
        <taxon>Eumeta</taxon>
    </lineage>
</organism>
<dbReference type="GO" id="GO:0006281">
    <property type="term" value="P:DNA repair"/>
    <property type="evidence" value="ECO:0007669"/>
    <property type="project" value="UniProtKB-KW"/>
</dbReference>
<comment type="caution">
    <text evidence="4">The sequence shown here is derived from an EMBL/GenBank/DDBJ whole genome shotgun (WGS) entry which is preliminary data.</text>
</comment>
<dbReference type="InterPro" id="IPR027417">
    <property type="entry name" value="P-loop_NTPase"/>
</dbReference>
<evidence type="ECO:0000313" key="5">
    <source>
        <dbReference type="Proteomes" id="UP000299102"/>
    </source>
</evidence>
<dbReference type="GO" id="GO:0006310">
    <property type="term" value="P:DNA recombination"/>
    <property type="evidence" value="ECO:0007669"/>
    <property type="project" value="UniProtKB-KW"/>
</dbReference>
<sequence length="1077" mass="123956">MPEFLKVKMNIDKDYKQLENYELIRLSEENYLLAERERVREIRHEETVDQRQSRLNADRLQHTVSRMLSSSIEDPENGAEIDILPWVTKEKSGYLYLPRIDYSEFASIGGMEICCQFCHALKWRKEPNGICCSGGKVLIENFHELPDYKSFTKWSFKAAIDSIPQGQNNNYKVIIKADRRPAEEHRGRYNAPVVDEVAVILVDQECDRRDIVLRSHDDRLQRICETHRSYDALQYPLIYFHGLFNQFIVDMYAKIETERLIYIRTNQTRLRAEDYVHLRDAMQQDNNVENVGRLVILPSSFIGGPRYMHERTQDAFCYVRKYGRPDLFITFTTNPKWNEISQELLPGQVPHDRHDIISRVFHLKLKLMINLITKEKLFGSFLCYMYSVEWQNRGLPHAHILLWLEEKIRPDAIDTIISAELPDKTEDPILFDIVKTHMIHGPCGTLNRNSPCMQEGHCSKRYPRALSEQTISGENGYPLYRRKSPQHGGFTAKIRLRGQEIDLDNRWVVPYSPVLSRTFQAHINVEVCNSVQSIKYICKYVNKDSDQATVGFTNNNNDEVTRFQSGRYISSSEAVWRILSFPIHERHPPVIHLDIHLEGGQRIYFNPENGTERLESPRRTTLLAFFNLCETDAFAKTLLYHEVPVYTVHPNNSECFYFYLRLLLHVVRGPTSFAELRKVDNIIYPTYQAACRARHFLDGDQHWDDALAEASISESPQRLRNLFAVMLVFCALSDAALLWHKYQNKLAEDFFRYAQLNNDHPISDITRESYLNRCLLAIQDIVTSIGGNPISQYGMPEPLFDGERINRDYAMEINYDPVGLAEIVQTDVPRLTEEQRLIFNRVCRSVDTALGEMLFLDAPGGTGKTFLTKVILAKVRGQGKIALAVASSGIAATLLPGGKTAHTMFKIPIDLDRTENPVCNISRNSNKAKVLRDCSLIIWDECTMANRKAIEALDRTLRDIKQNGQTMGGITILFWGDFRQTLPVIPRGTRADEVRACLKSSRLWKYIIPLHLTVNMRAQIGGNENAQEFSDLLLEIGNDVYPQEHGNVVLNENLCCKVSSMRDLISSVYGNATQIPT</sequence>
<keyword evidence="1" id="KW-0227">DNA damage</keyword>
<dbReference type="InterPro" id="IPR025476">
    <property type="entry name" value="Helitron_helicase-like"/>
</dbReference>
<dbReference type="GO" id="GO:0000723">
    <property type="term" value="P:telomere maintenance"/>
    <property type="evidence" value="ECO:0007669"/>
    <property type="project" value="InterPro"/>
</dbReference>
<keyword evidence="5" id="KW-1185">Reference proteome</keyword>
<comment type="cofactor">
    <cofactor evidence="1">
        <name>Mg(2+)</name>
        <dbReference type="ChEBI" id="CHEBI:18420"/>
    </cofactor>
</comment>
<comment type="catalytic activity">
    <reaction evidence="1">
        <text>ATP + H2O = ADP + phosphate + H(+)</text>
        <dbReference type="Rhea" id="RHEA:13065"/>
        <dbReference type="ChEBI" id="CHEBI:15377"/>
        <dbReference type="ChEBI" id="CHEBI:15378"/>
        <dbReference type="ChEBI" id="CHEBI:30616"/>
        <dbReference type="ChEBI" id="CHEBI:43474"/>
        <dbReference type="ChEBI" id="CHEBI:456216"/>
        <dbReference type="EC" id="5.6.2.3"/>
    </reaction>
</comment>
<evidence type="ECO:0000313" key="4">
    <source>
        <dbReference type="EMBL" id="GBP65557.1"/>
    </source>
</evidence>
<comment type="similarity">
    <text evidence="1">Belongs to the helicase family.</text>
</comment>
<keyword evidence="1" id="KW-0233">DNA recombination</keyword>
<dbReference type="Pfam" id="PF05970">
    <property type="entry name" value="PIF1"/>
    <property type="match status" value="1"/>
</dbReference>
<dbReference type="EMBL" id="BGZK01000932">
    <property type="protein sequence ID" value="GBP65557.1"/>
    <property type="molecule type" value="Genomic_DNA"/>
</dbReference>
<name>A0A4C1XTP2_EUMVA</name>
<gene>
    <name evidence="4" type="primary">pif1</name>
    <name evidence="4" type="ORF">EVAR_87533_1</name>
</gene>
<keyword evidence="1" id="KW-0547">Nucleotide-binding</keyword>
<dbReference type="AlphaFoldDB" id="A0A4C1XTP2"/>
<dbReference type="PANTHER" id="PTHR10492">
    <property type="match status" value="1"/>
</dbReference>
<reference evidence="4 5" key="1">
    <citation type="journal article" date="2019" name="Commun. Biol.">
        <title>The bagworm genome reveals a unique fibroin gene that provides high tensile strength.</title>
        <authorList>
            <person name="Kono N."/>
            <person name="Nakamura H."/>
            <person name="Ohtoshi R."/>
            <person name="Tomita M."/>
            <person name="Numata K."/>
            <person name="Arakawa K."/>
        </authorList>
    </citation>
    <scope>NUCLEOTIDE SEQUENCE [LARGE SCALE GENOMIC DNA]</scope>
</reference>
<feature type="domain" description="Helitron helicase-like" evidence="3">
    <location>
        <begin position="237"/>
        <end position="402"/>
    </location>
</feature>
<keyword evidence="1" id="KW-0067">ATP-binding</keyword>
<keyword evidence="1 4" id="KW-0347">Helicase</keyword>
<evidence type="ECO:0000259" key="2">
    <source>
        <dbReference type="Pfam" id="PF05970"/>
    </source>
</evidence>
<dbReference type="Proteomes" id="UP000299102">
    <property type="component" value="Unassembled WGS sequence"/>
</dbReference>
<evidence type="ECO:0000256" key="1">
    <source>
        <dbReference type="RuleBase" id="RU363044"/>
    </source>
</evidence>
<dbReference type="EC" id="5.6.2.3" evidence="1"/>
<dbReference type="OrthoDB" id="1728974at2759"/>
<dbReference type="SUPFAM" id="SSF52540">
    <property type="entry name" value="P-loop containing nucleoside triphosphate hydrolases"/>
    <property type="match status" value="1"/>
</dbReference>
<keyword evidence="1" id="KW-0378">Hydrolase</keyword>
<dbReference type="PANTHER" id="PTHR10492:SF57">
    <property type="entry name" value="ATP-DEPENDENT DNA HELICASE"/>
    <property type="match status" value="1"/>
</dbReference>
<keyword evidence="1" id="KW-0234">DNA repair</keyword>
<dbReference type="GO" id="GO:0016887">
    <property type="term" value="F:ATP hydrolysis activity"/>
    <property type="evidence" value="ECO:0007669"/>
    <property type="project" value="RHEA"/>
</dbReference>
<proteinExistence type="inferred from homology"/>
<feature type="domain" description="DNA helicase Pif1-like DEAD-box helicase" evidence="2">
    <location>
        <begin position="831"/>
        <end position="1041"/>
    </location>
</feature>
<dbReference type="Gene3D" id="3.40.50.300">
    <property type="entry name" value="P-loop containing nucleotide triphosphate hydrolases"/>
    <property type="match status" value="1"/>
</dbReference>
<evidence type="ECO:0000259" key="3">
    <source>
        <dbReference type="Pfam" id="PF14214"/>
    </source>
</evidence>
<dbReference type="InterPro" id="IPR010285">
    <property type="entry name" value="DNA_helicase_pif1-like_DEAD"/>
</dbReference>